<evidence type="ECO:0000313" key="2">
    <source>
        <dbReference type="Proteomes" id="UP001276659"/>
    </source>
</evidence>
<proteinExistence type="predicted"/>
<keyword evidence="2" id="KW-1185">Reference proteome</keyword>
<name>A0AAD9Z1N4_9LECA</name>
<dbReference type="AlphaFoldDB" id="A0AAD9Z1N4"/>
<evidence type="ECO:0000313" key="1">
    <source>
        <dbReference type="EMBL" id="KAK3169635.1"/>
    </source>
</evidence>
<dbReference type="EMBL" id="JASNWA010000009">
    <property type="protein sequence ID" value="KAK3169635.1"/>
    <property type="molecule type" value="Genomic_DNA"/>
</dbReference>
<protein>
    <submittedName>
        <fullName evidence="1">Uncharacterized protein</fullName>
    </submittedName>
</protein>
<comment type="caution">
    <text evidence="1">The sequence shown here is derived from an EMBL/GenBank/DDBJ whole genome shotgun (WGS) entry which is preliminary data.</text>
</comment>
<sequence length="106" mass="11996">MPFAVTTTPFATIMTPPQLPSTFGQDINADMKLLWPDRNLELEYITDDYVTYYVDILELCGDPCGPEGQWFAPFLPDCTGGRSYDDATRKIHKNIKDTLLKKFGAK</sequence>
<dbReference type="Proteomes" id="UP001276659">
    <property type="component" value="Unassembled WGS sequence"/>
</dbReference>
<gene>
    <name evidence="1" type="ORF">OEA41_009019</name>
</gene>
<reference evidence="1" key="1">
    <citation type="submission" date="2022-11" db="EMBL/GenBank/DDBJ databases">
        <title>Chromosomal genome sequence assembly and mating type (MAT) locus characterization of the leprose asexual lichenized fungus Lepraria neglecta (Nyl.) Erichsen.</title>
        <authorList>
            <person name="Allen J.L."/>
            <person name="Pfeffer B."/>
        </authorList>
    </citation>
    <scope>NUCLEOTIDE SEQUENCE</scope>
    <source>
        <strain evidence="1">Allen 5258</strain>
    </source>
</reference>
<accession>A0AAD9Z1N4</accession>
<organism evidence="1 2">
    <name type="scientific">Lepraria neglecta</name>
    <dbReference type="NCBI Taxonomy" id="209136"/>
    <lineage>
        <taxon>Eukaryota</taxon>
        <taxon>Fungi</taxon>
        <taxon>Dikarya</taxon>
        <taxon>Ascomycota</taxon>
        <taxon>Pezizomycotina</taxon>
        <taxon>Lecanoromycetes</taxon>
        <taxon>OSLEUM clade</taxon>
        <taxon>Lecanoromycetidae</taxon>
        <taxon>Lecanorales</taxon>
        <taxon>Lecanorineae</taxon>
        <taxon>Stereocaulaceae</taxon>
        <taxon>Lepraria</taxon>
    </lineage>
</organism>